<evidence type="ECO:0000313" key="3">
    <source>
        <dbReference type="EMBL" id="GGD06780.1"/>
    </source>
</evidence>
<comment type="caution">
    <text evidence="3">The sequence shown here is derived from an EMBL/GenBank/DDBJ whole genome shotgun (WGS) entry which is preliminary data.</text>
</comment>
<feature type="signal peptide" evidence="1">
    <location>
        <begin position="1"/>
        <end position="22"/>
    </location>
</feature>
<dbReference type="InterPro" id="IPR011041">
    <property type="entry name" value="Quinoprot_gluc/sorb_DH_b-prop"/>
</dbReference>
<evidence type="ECO:0000256" key="1">
    <source>
        <dbReference type="SAM" id="SignalP"/>
    </source>
</evidence>
<dbReference type="InterPro" id="IPR012938">
    <property type="entry name" value="Glc/Sorbosone_DH"/>
</dbReference>
<feature type="domain" description="Glucose/Sorbosone dehydrogenase" evidence="2">
    <location>
        <begin position="34"/>
        <end position="362"/>
    </location>
</feature>
<gene>
    <name evidence="3" type="ORF">GCM10007418_27260</name>
</gene>
<dbReference type="PANTHER" id="PTHR19328">
    <property type="entry name" value="HEDGEHOG-INTERACTING PROTEIN"/>
    <property type="match status" value="1"/>
</dbReference>
<dbReference type="PANTHER" id="PTHR19328:SF75">
    <property type="entry name" value="ALDOSE SUGAR DEHYDROGENASE YLII"/>
    <property type="match status" value="1"/>
</dbReference>
<keyword evidence="1" id="KW-0732">Signal</keyword>
<dbReference type="InterPro" id="IPR011042">
    <property type="entry name" value="6-blade_b-propeller_TolB-like"/>
</dbReference>
<accession>A0ABQ1PYB1</accession>
<feature type="chain" id="PRO_5046105549" description="Glucose/Sorbosone dehydrogenase domain-containing protein" evidence="1">
    <location>
        <begin position="23"/>
        <end position="371"/>
    </location>
</feature>
<sequence length="371" mass="40012">MKSKSMLLTATVAMAFAGAAQAVDYQIETVAEGLEFPWSLAFLPDGGMLVTERPGRLRHINAQGELQDAAIEGVPEAFVSGQAGLFEVALDPDYANNKRIFLSYACGTLEANHTCLSSATFSEAGLQDVDEIFRVQPAKTGSAHYGGRVAFLPDNTLLLTLGDGFDYREEAQKTSSHIGSIVRLNRDGSVPEDNPFAGGGDALPELYSIGHRNVQAIVYDAQNDRVLAHEHGPRGGDELNLIEPGNNYGWPKITFGVDYNGSTISPYTSLPGLEQPMLQWTPSIAPSGMTLYRGEQFPAWKDSLMISTLAARNVRRVELDGNEVMAQETLFDELGSRFRDVRTGPDGALYLLTDAAAGQVLRVVPGAVSAQ</sequence>
<dbReference type="Proteomes" id="UP000638188">
    <property type="component" value="Unassembled WGS sequence"/>
</dbReference>
<reference evidence="4" key="1">
    <citation type="journal article" date="2019" name="Int. J. Syst. Evol. Microbiol.">
        <title>The Global Catalogue of Microorganisms (GCM) 10K type strain sequencing project: providing services to taxonomists for standard genome sequencing and annotation.</title>
        <authorList>
            <consortium name="The Broad Institute Genomics Platform"/>
            <consortium name="The Broad Institute Genome Sequencing Center for Infectious Disease"/>
            <person name="Wu L."/>
            <person name="Ma J."/>
        </authorList>
    </citation>
    <scope>NUCLEOTIDE SEQUENCE [LARGE SCALE GENOMIC DNA]</scope>
    <source>
        <strain evidence="4">CGMCC 1.12482</strain>
    </source>
</reference>
<dbReference type="EMBL" id="BMFF01000005">
    <property type="protein sequence ID" value="GGD06780.1"/>
    <property type="molecule type" value="Genomic_DNA"/>
</dbReference>
<evidence type="ECO:0000313" key="4">
    <source>
        <dbReference type="Proteomes" id="UP000638188"/>
    </source>
</evidence>
<dbReference type="RefSeq" id="WP_308420832.1">
    <property type="nucleotide sequence ID" value="NZ_BMFF01000005.1"/>
</dbReference>
<proteinExistence type="predicted"/>
<name>A0ABQ1PYB1_9GAMM</name>
<dbReference type="SUPFAM" id="SSF50952">
    <property type="entry name" value="Soluble quinoprotein glucose dehydrogenase"/>
    <property type="match status" value="1"/>
</dbReference>
<dbReference type="Gene3D" id="2.120.10.30">
    <property type="entry name" value="TolB, C-terminal domain"/>
    <property type="match status" value="1"/>
</dbReference>
<keyword evidence="4" id="KW-1185">Reference proteome</keyword>
<dbReference type="Pfam" id="PF07995">
    <property type="entry name" value="GSDH"/>
    <property type="match status" value="1"/>
</dbReference>
<protein>
    <recommendedName>
        <fullName evidence="2">Glucose/Sorbosone dehydrogenase domain-containing protein</fullName>
    </recommendedName>
</protein>
<evidence type="ECO:0000259" key="2">
    <source>
        <dbReference type="Pfam" id="PF07995"/>
    </source>
</evidence>
<organism evidence="3 4">
    <name type="scientific">Halopseudomonas salina</name>
    <dbReference type="NCBI Taxonomy" id="1323744"/>
    <lineage>
        <taxon>Bacteria</taxon>
        <taxon>Pseudomonadati</taxon>
        <taxon>Pseudomonadota</taxon>
        <taxon>Gammaproteobacteria</taxon>
        <taxon>Pseudomonadales</taxon>
        <taxon>Pseudomonadaceae</taxon>
        <taxon>Halopseudomonas</taxon>
    </lineage>
</organism>